<evidence type="ECO:0000259" key="2">
    <source>
        <dbReference type="Pfam" id="PF10106"/>
    </source>
</evidence>
<evidence type="ECO:0000256" key="1">
    <source>
        <dbReference type="SAM" id="MobiDB-lite"/>
    </source>
</evidence>
<feature type="domain" description="DUF2345" evidence="2">
    <location>
        <begin position="791"/>
        <end position="918"/>
    </location>
</feature>
<feature type="region of interest" description="Disordered" evidence="1">
    <location>
        <begin position="96"/>
        <end position="154"/>
    </location>
</feature>
<feature type="compositionally biased region" description="Low complexity" evidence="1">
    <location>
        <begin position="482"/>
        <end position="492"/>
    </location>
</feature>
<dbReference type="HOGENOM" id="CLU_341586_0_0_6"/>
<dbReference type="Proteomes" id="UP000006735">
    <property type="component" value="Chromosome"/>
</dbReference>
<keyword evidence="4" id="KW-1185">Reference proteome</keyword>
<evidence type="ECO:0000313" key="4">
    <source>
        <dbReference type="Proteomes" id="UP000006735"/>
    </source>
</evidence>
<evidence type="ECO:0000313" key="3">
    <source>
        <dbReference type="EMBL" id="AAW76756.1"/>
    </source>
</evidence>
<reference evidence="3 4" key="1">
    <citation type="journal article" date="2005" name="Nucleic Acids Res.">
        <title>The genome sequence of Xanthomonas oryzae pathovar oryzae KACC10331, the bacterial blight pathogen of rice.</title>
        <authorList>
            <person name="Lee B.M."/>
            <person name="Park Y.J."/>
            <person name="Park D.S."/>
            <person name="Kang H.W."/>
            <person name="Kim J.G."/>
            <person name="Song E.S."/>
            <person name="Park I.C."/>
            <person name="Yoon U.H."/>
            <person name="Hahn J.H."/>
            <person name="Koo B.S."/>
            <person name="Lee G.B."/>
            <person name="Kim H."/>
            <person name="Park H.S."/>
            <person name="Yoon K.O."/>
            <person name="Kim J.H."/>
            <person name="Jung C.H."/>
            <person name="Koh N.H."/>
            <person name="Seo J.S."/>
            <person name="Go S.J."/>
        </authorList>
    </citation>
    <scope>NUCLEOTIDE SEQUENCE [LARGE SCALE GENOMIC DNA]</scope>
    <source>
        <strain evidence="4">KACC10331 / KXO85</strain>
    </source>
</reference>
<feature type="compositionally biased region" description="Low complexity" evidence="1">
    <location>
        <begin position="385"/>
        <end position="397"/>
    </location>
</feature>
<feature type="region of interest" description="Disordered" evidence="1">
    <location>
        <begin position="385"/>
        <end position="410"/>
    </location>
</feature>
<feature type="compositionally biased region" description="Basic residues" evidence="1">
    <location>
        <begin position="574"/>
        <end position="590"/>
    </location>
</feature>
<dbReference type="Pfam" id="PF10106">
    <property type="entry name" value="DUF2345"/>
    <property type="match status" value="1"/>
</dbReference>
<protein>
    <submittedName>
        <fullName evidence="3">VGR-related protein</fullName>
    </submittedName>
</protein>
<feature type="compositionally biased region" description="Gly residues" evidence="1">
    <location>
        <begin position="398"/>
        <end position="410"/>
    </location>
</feature>
<dbReference type="EMBL" id="AE013598">
    <property type="protein sequence ID" value="AAW76756.1"/>
    <property type="molecule type" value="Genomic_DNA"/>
</dbReference>
<sequence length="952" mass="98767">MVVCLAWNRWTILASRRGKGLNGLRPNAIAIKSVYPWCSMRRVRLTQACQGSGSLHFSKESDHANAYCQPFVRGLRRRVVGGAAAVRRIRGGIGTEERARSRRRHRRDGDPPWRGRVFGRRRAVAADRRSVQRDAASERKNRGSGVRRLRADGKLAVERGDERVPGAGAAAQLLRAVPRERPGFRAAAAGRGRPGLEAAGGGPVARRAPAGGVRRQRRATAGPQFGAGRRAALPPQRRHRGGRQRAGDRRHPAAGQRPADGAQRRLQDAPGAQRAVAVARRRQAVAALGVRAGGDGRLRQRAGSRPLCGVDGAGARGTVVTVAGPQHGAHAARRHLVHADPGTAAGPGAAGAAVADAGVACGYQQLAGGRARGGAVAVGGRAGVAGHQRGGRTQHLGAGRGGGLRQRLRGGGPAAAVAAGAGRRHRCAAAPAADRAGLPERHRGRCRWQHRRQPGGPCRRAGPDPGQVPLPARRVGPGGAGQHVAAGGAALRRPGRGQPVPATHRPGSAGGLPGGGHRPSGGAGGAVQRQGRSRRSRHPRRHQRRGRHRPVRQGRRRQTQRAGQPGRRPCPGLARRRRRRGQPPQRHRAVGRAIQGMGRRWPQPAGVRRQRPAIALATCDHPGSHATEPGAPDPPGRQLPRQLPRGRLRTAHRRVGRGAGQLGAMAEQLRPQRRPGRRGDPAQRIAEPAADAGQDVLAGGGHAPDGEAGRARRRGPGEPLPADRRAGAAAGAADQREDHGAGHGLRRRQGRGGRAPRQPGRRPGAAHRRCAAGPGGASGDRRGGRPGPGAWSVGETLTLASGAGSEAAIAGDARLHSGQAIGVLAAAVDGRQTQANSLSLVSGEGALDVQAQSDDVRVQSKEGLKLISANADVALAAGKTLHLAVAGGASVTIEGGNITVACSGTITVHASKKSFVGPVQHAYPLPAFAKSVCIPCLLQAMGKGHALSPVNG</sequence>
<feature type="region of interest" description="Disordered" evidence="1">
    <location>
        <begin position="619"/>
        <end position="792"/>
    </location>
</feature>
<feature type="compositionally biased region" description="Basic residues" evidence="1">
    <location>
        <begin position="531"/>
        <end position="559"/>
    </location>
</feature>
<feature type="compositionally biased region" description="Low complexity" evidence="1">
    <location>
        <begin position="204"/>
        <end position="213"/>
    </location>
</feature>
<dbReference type="KEGG" id="xoo:XOO3502"/>
<feature type="compositionally biased region" description="Low complexity" evidence="1">
    <location>
        <begin position="560"/>
        <end position="573"/>
    </location>
</feature>
<feature type="compositionally biased region" description="Basic residues" evidence="1">
    <location>
        <begin position="442"/>
        <end position="453"/>
    </location>
</feature>
<feature type="region of interest" description="Disordered" evidence="1">
    <location>
        <begin position="430"/>
        <end position="595"/>
    </location>
</feature>
<feature type="region of interest" description="Disordered" evidence="1">
    <location>
        <begin position="184"/>
        <end position="274"/>
    </location>
</feature>
<accession>Q5GX15</accession>
<dbReference type="STRING" id="291331.XOO3502"/>
<name>Q5GX15_XANOR</name>
<proteinExistence type="predicted"/>
<feature type="compositionally biased region" description="Low complexity" evidence="1">
    <location>
        <begin position="184"/>
        <end position="197"/>
    </location>
</feature>
<feature type="compositionally biased region" description="Gly residues" evidence="1">
    <location>
        <begin position="508"/>
        <end position="525"/>
    </location>
</feature>
<dbReference type="InterPro" id="IPR018769">
    <property type="entry name" value="VgrG2_DUF2345"/>
</dbReference>
<feature type="compositionally biased region" description="Basic residues" evidence="1">
    <location>
        <begin position="644"/>
        <end position="656"/>
    </location>
</feature>
<dbReference type="AlphaFoldDB" id="Q5GX15"/>
<gene>
    <name evidence="3" type="ordered locus">XOO3502</name>
</gene>
<feature type="compositionally biased region" description="Basic and acidic residues" evidence="1">
    <location>
        <begin position="124"/>
        <end position="141"/>
    </location>
</feature>
<organism evidence="3 4">
    <name type="scientific">Xanthomonas oryzae pv. oryzae (strain KACC10331 / KXO85)</name>
    <dbReference type="NCBI Taxonomy" id="291331"/>
    <lineage>
        <taxon>Bacteria</taxon>
        <taxon>Pseudomonadati</taxon>
        <taxon>Pseudomonadota</taxon>
        <taxon>Gammaproteobacteria</taxon>
        <taxon>Lysobacterales</taxon>
        <taxon>Lysobacteraceae</taxon>
        <taxon>Xanthomonas</taxon>
    </lineage>
</organism>